<keyword evidence="1" id="KW-0645">Protease</keyword>
<keyword evidence="5" id="KW-1185">Reference proteome</keyword>
<comment type="similarity">
    <text evidence="1">Belongs to the peptidase M32 family.</text>
</comment>
<dbReference type="Proteomes" id="UP001165565">
    <property type="component" value="Unassembled WGS sequence"/>
</dbReference>
<name>A0AA41ZHT7_9SPHN</name>
<dbReference type="InterPro" id="IPR001333">
    <property type="entry name" value="Peptidase_M32_Taq"/>
</dbReference>
<dbReference type="RefSeq" id="WP_265270748.1">
    <property type="nucleotide sequence ID" value="NZ_JANFAV010000017.1"/>
</dbReference>
<evidence type="ECO:0000256" key="3">
    <source>
        <dbReference type="PIRSR" id="PIRSR006615-2"/>
    </source>
</evidence>
<feature type="binding site" evidence="2">
    <location>
        <position position="301"/>
    </location>
    <ligand>
        <name>Zn(2+)</name>
        <dbReference type="ChEBI" id="CHEBI:29105"/>
        <note>catalytic</note>
    </ligand>
</feature>
<evidence type="ECO:0000313" key="4">
    <source>
        <dbReference type="EMBL" id="MCW6536921.1"/>
    </source>
</evidence>
<dbReference type="SUPFAM" id="SSF55486">
    <property type="entry name" value="Metalloproteases ('zincins'), catalytic domain"/>
    <property type="match status" value="1"/>
</dbReference>
<dbReference type="PANTHER" id="PTHR34217:SF1">
    <property type="entry name" value="CARBOXYPEPTIDASE 1"/>
    <property type="match status" value="1"/>
</dbReference>
<evidence type="ECO:0000256" key="1">
    <source>
        <dbReference type="PIRNR" id="PIRNR006615"/>
    </source>
</evidence>
<feature type="binding site" evidence="2">
    <location>
        <position position="271"/>
    </location>
    <ligand>
        <name>Zn(2+)</name>
        <dbReference type="ChEBI" id="CHEBI:29105"/>
        <note>catalytic</note>
    </ligand>
</feature>
<comment type="caution">
    <text evidence="4">The sequence shown here is derived from an EMBL/GenBank/DDBJ whole genome shotgun (WGS) entry which is preliminary data.</text>
</comment>
<comment type="cofactor">
    <cofactor evidence="2">
        <name>Zn(2+)</name>
        <dbReference type="ChEBI" id="CHEBI:29105"/>
    </cofactor>
    <text evidence="2">Binds 1 zinc ion per subunit.</text>
</comment>
<dbReference type="PANTHER" id="PTHR34217">
    <property type="entry name" value="METAL-DEPENDENT CARBOXYPEPTIDASE"/>
    <property type="match status" value="1"/>
</dbReference>
<keyword evidence="2" id="KW-0862">Zinc</keyword>
<dbReference type="PIRSF" id="PIRSF006615">
    <property type="entry name" value="Zn_crbxpep_Taq"/>
    <property type="match status" value="1"/>
</dbReference>
<dbReference type="EC" id="3.4.17.19" evidence="1"/>
<dbReference type="Gene3D" id="1.10.1370.30">
    <property type="match status" value="1"/>
</dbReference>
<dbReference type="CDD" id="cd06460">
    <property type="entry name" value="M32_Taq"/>
    <property type="match status" value="1"/>
</dbReference>
<gene>
    <name evidence="4" type="ORF">NEE01_19255</name>
</gene>
<dbReference type="Pfam" id="PF02074">
    <property type="entry name" value="Peptidase_M32"/>
    <property type="match status" value="1"/>
</dbReference>
<dbReference type="EMBL" id="JANFAV010000017">
    <property type="protein sequence ID" value="MCW6536921.1"/>
    <property type="molecule type" value="Genomic_DNA"/>
</dbReference>
<dbReference type="GO" id="GO:0046872">
    <property type="term" value="F:metal ion binding"/>
    <property type="evidence" value="ECO:0007669"/>
    <property type="project" value="UniProtKB-KW"/>
</dbReference>
<organism evidence="4 5">
    <name type="scientific">Sphingomonas lycopersici</name>
    <dbReference type="NCBI Taxonomy" id="2951807"/>
    <lineage>
        <taxon>Bacteria</taxon>
        <taxon>Pseudomonadati</taxon>
        <taxon>Pseudomonadota</taxon>
        <taxon>Alphaproteobacteria</taxon>
        <taxon>Sphingomonadales</taxon>
        <taxon>Sphingomonadaceae</taxon>
        <taxon>Sphingomonas</taxon>
    </lineage>
</organism>
<comment type="function">
    <text evidence="1">Broad specificity carboxypetidase that releases amino acids sequentially from the C-terminus, including neutral, aromatic, polar and basic residues.</text>
</comment>
<reference evidence="4" key="1">
    <citation type="submission" date="2022-06" db="EMBL/GenBank/DDBJ databases">
        <title>Sphingomonas sp. nov. isolated from rhizosphere soil of tomato.</title>
        <authorList>
            <person name="Dong H."/>
            <person name="Gao R."/>
        </authorList>
    </citation>
    <scope>NUCLEOTIDE SEQUENCE</scope>
    <source>
        <strain evidence="4">MMSM24</strain>
    </source>
</reference>
<sequence>MSDPGETPAYAALAERFGTAARLAAARSTLFWDGQTYLPPAGAWSRGEQLAALDATCAELIVRPDADDLFETADSATDALSPIERTNLAEMRRQWRHAAAIPKALLLERSRRVSAIQPVWLAARQRNDFASFAAAFAELLPLYREVAQAKAEALGLSPFDALMDEFDPGLSTQVVDPIFTALEQSLPALLAETMERQAGWPDPIPFSGDFSPDRQRALAYQLVEAVGHDLQHVRIDSAPHPFALTGSPGDNRITTRFDPDNVRFAIMATLHEAGHALYEAGLPRAHAFTPIGGARGATAHESQSTMVEMQAGRSREFLSWLAPKCAEIFGGDPSCWTVPNVLNAYRRVGSGFIRVEADEISYPLHIILRYRIERALLSGDLNVADISGAWSDFSEALFGRRPPDHAHGCLQDMHWAVGLFGYFPNYALGVSLAAQLFERAVQDDPAVLKNLAHGDFAPCRNWIVPRMHARASMVPFADLVREATGEPLSAAALQRHLRRRYLEEAAP</sequence>
<keyword evidence="1 4" id="KW-0121">Carboxypeptidase</keyword>
<dbReference type="AlphaFoldDB" id="A0AA41ZHT7"/>
<dbReference type="PRINTS" id="PR00998">
    <property type="entry name" value="CRBOXYPTASET"/>
</dbReference>
<feature type="binding site" evidence="2">
    <location>
        <position position="275"/>
    </location>
    <ligand>
        <name>Zn(2+)</name>
        <dbReference type="ChEBI" id="CHEBI:29105"/>
        <note>catalytic</note>
    </ligand>
</feature>
<evidence type="ECO:0000313" key="5">
    <source>
        <dbReference type="Proteomes" id="UP001165565"/>
    </source>
</evidence>
<keyword evidence="1" id="KW-0482">Metalloprotease</keyword>
<accession>A0AA41ZHT7</accession>
<dbReference type="GO" id="GO:0004181">
    <property type="term" value="F:metallocarboxypeptidase activity"/>
    <property type="evidence" value="ECO:0007669"/>
    <property type="project" value="UniProtKB-UniRule"/>
</dbReference>
<feature type="active site" description="Proton donor/acceptor" evidence="3">
    <location>
        <position position="272"/>
    </location>
</feature>
<comment type="catalytic activity">
    <reaction evidence="1">
        <text>Release of a C-terminal amino acid with broad specificity, except for -Pro.</text>
        <dbReference type="EC" id="3.4.17.19"/>
    </reaction>
</comment>
<keyword evidence="1" id="KW-0378">Hydrolase</keyword>
<protein>
    <recommendedName>
        <fullName evidence="1">Metal-dependent carboxypeptidase</fullName>
        <ecNumber evidence="1">3.4.17.19</ecNumber>
    </recommendedName>
</protein>
<dbReference type="PROSITE" id="PS52034">
    <property type="entry name" value="PEPTIDASE_M32"/>
    <property type="match status" value="1"/>
</dbReference>
<proteinExistence type="inferred from homology"/>
<dbReference type="GO" id="GO:0006508">
    <property type="term" value="P:proteolysis"/>
    <property type="evidence" value="ECO:0007669"/>
    <property type="project" value="UniProtKB-UniRule"/>
</dbReference>
<evidence type="ECO:0000256" key="2">
    <source>
        <dbReference type="PIRSR" id="PIRSR006615-1"/>
    </source>
</evidence>
<keyword evidence="1 2" id="KW-0479">Metal-binding</keyword>